<comment type="caution">
    <text evidence="7">The sequence shown here is derived from an EMBL/GenBank/DDBJ whole genome shotgun (WGS) entry which is preliminary data.</text>
</comment>
<protein>
    <submittedName>
        <fullName evidence="7">LysR family transcriptional regulator</fullName>
    </submittedName>
</protein>
<feature type="domain" description="HTH lysR-type" evidence="6">
    <location>
        <begin position="1"/>
        <end position="59"/>
    </location>
</feature>
<dbReference type="GO" id="GO:0003700">
    <property type="term" value="F:DNA-binding transcription factor activity"/>
    <property type="evidence" value="ECO:0007669"/>
    <property type="project" value="InterPro"/>
</dbReference>
<evidence type="ECO:0000256" key="3">
    <source>
        <dbReference type="ARBA" id="ARBA00023125"/>
    </source>
</evidence>
<dbReference type="InterPro" id="IPR036388">
    <property type="entry name" value="WH-like_DNA-bd_sf"/>
</dbReference>
<evidence type="ECO:0000256" key="2">
    <source>
        <dbReference type="ARBA" id="ARBA00023015"/>
    </source>
</evidence>
<evidence type="ECO:0000256" key="5">
    <source>
        <dbReference type="ARBA" id="ARBA00023163"/>
    </source>
</evidence>
<dbReference type="Proteomes" id="UP000284547">
    <property type="component" value="Unassembled WGS sequence"/>
</dbReference>
<dbReference type="OrthoDB" id="9775392at2"/>
<organism evidence="7 8">
    <name type="scientific">Pseudotabrizicola alkalilacus</name>
    <dbReference type="NCBI Taxonomy" id="2305252"/>
    <lineage>
        <taxon>Bacteria</taxon>
        <taxon>Pseudomonadati</taxon>
        <taxon>Pseudomonadota</taxon>
        <taxon>Alphaproteobacteria</taxon>
        <taxon>Rhodobacterales</taxon>
        <taxon>Paracoccaceae</taxon>
        <taxon>Pseudotabrizicola</taxon>
    </lineage>
</organism>
<dbReference type="InterPro" id="IPR000847">
    <property type="entry name" value="LysR_HTH_N"/>
</dbReference>
<dbReference type="GO" id="GO:0003677">
    <property type="term" value="F:DNA binding"/>
    <property type="evidence" value="ECO:0007669"/>
    <property type="project" value="UniProtKB-KW"/>
</dbReference>
<dbReference type="CDD" id="cd08411">
    <property type="entry name" value="PBP2_OxyR"/>
    <property type="match status" value="1"/>
</dbReference>
<dbReference type="PRINTS" id="PR00039">
    <property type="entry name" value="HTHLYSR"/>
</dbReference>
<dbReference type="InterPro" id="IPR005119">
    <property type="entry name" value="LysR_subst-bd"/>
</dbReference>
<name>A0A411Z011_9RHOB</name>
<reference evidence="7 8" key="1">
    <citation type="submission" date="2018-08" db="EMBL/GenBank/DDBJ databases">
        <title>Flavobacterium tibetense sp. nov., isolated from a wetland YonghuCo on Tibetan Plateau.</title>
        <authorList>
            <person name="Phurbu D."/>
            <person name="Lu H."/>
            <person name="Xing P."/>
        </authorList>
    </citation>
    <scope>NUCLEOTIDE SEQUENCE [LARGE SCALE GENOMIC DNA]</scope>
    <source>
        <strain evidence="7 8">DJC</strain>
    </source>
</reference>
<dbReference type="FunFam" id="1.10.10.10:FF:000001">
    <property type="entry name" value="LysR family transcriptional regulator"/>
    <property type="match status" value="1"/>
</dbReference>
<dbReference type="Gene3D" id="1.10.10.10">
    <property type="entry name" value="Winged helix-like DNA-binding domain superfamily/Winged helix DNA-binding domain"/>
    <property type="match status" value="1"/>
</dbReference>
<evidence type="ECO:0000259" key="6">
    <source>
        <dbReference type="PROSITE" id="PS50931"/>
    </source>
</evidence>
<gene>
    <name evidence="7" type="ORF">D1012_14420</name>
</gene>
<accession>A0A411Z011</accession>
<evidence type="ECO:0000313" key="8">
    <source>
        <dbReference type="Proteomes" id="UP000284547"/>
    </source>
</evidence>
<proteinExistence type="inferred from homology"/>
<dbReference type="PROSITE" id="PS50931">
    <property type="entry name" value="HTH_LYSR"/>
    <property type="match status" value="1"/>
</dbReference>
<keyword evidence="5" id="KW-0804">Transcription</keyword>
<dbReference type="SUPFAM" id="SSF46785">
    <property type="entry name" value="Winged helix' DNA-binding domain"/>
    <property type="match status" value="1"/>
</dbReference>
<dbReference type="PANTHER" id="PTHR30346">
    <property type="entry name" value="TRANSCRIPTIONAL DUAL REGULATOR HCAR-RELATED"/>
    <property type="match status" value="1"/>
</dbReference>
<dbReference type="RefSeq" id="WP_118153546.1">
    <property type="nucleotide sequence ID" value="NZ_QWEY01000008.1"/>
</dbReference>
<dbReference type="GO" id="GO:0032993">
    <property type="term" value="C:protein-DNA complex"/>
    <property type="evidence" value="ECO:0007669"/>
    <property type="project" value="TreeGrafter"/>
</dbReference>
<dbReference type="Pfam" id="PF00126">
    <property type="entry name" value="HTH_1"/>
    <property type="match status" value="1"/>
</dbReference>
<keyword evidence="8" id="KW-1185">Reference proteome</keyword>
<keyword evidence="3" id="KW-0238">DNA-binding</keyword>
<sequence length="305" mass="32858">MTTLRQLRFLVALSDTLNFSRAAELCHVTQPTLSAGIKELEDQLGVPLAERSKRSVMLTPLGVEMVRRARVVLNDVADIEALAHEQAGTLQGDLRLGAIPTVGPFLVPRALPLLRKAWPNQRLFLREELTESLVTGLAEGRLDLILMALPHAIGNIETELLFEDGYHLATPLGHALSGGTNVTGEKLAAASLLLLEKGHCLQRHALEAYAEMGTPPGDAFAATSLPTLISMVEEGLGITLLPQLAVDAGIARGHAIALTALPDACPRQVVLGWRATSPHAARFRQIAALFRQARKTLQARSTQEV</sequence>
<keyword evidence="4" id="KW-0010">Activator</keyword>
<evidence type="ECO:0000256" key="4">
    <source>
        <dbReference type="ARBA" id="ARBA00023159"/>
    </source>
</evidence>
<dbReference type="Pfam" id="PF03466">
    <property type="entry name" value="LysR_substrate"/>
    <property type="match status" value="1"/>
</dbReference>
<dbReference type="PANTHER" id="PTHR30346:SF26">
    <property type="entry name" value="HYDROGEN PEROXIDE-INDUCIBLE GENES ACTIVATOR"/>
    <property type="match status" value="1"/>
</dbReference>
<dbReference type="SUPFAM" id="SSF53850">
    <property type="entry name" value="Periplasmic binding protein-like II"/>
    <property type="match status" value="1"/>
</dbReference>
<evidence type="ECO:0000313" key="7">
    <source>
        <dbReference type="EMBL" id="RGP36394.1"/>
    </source>
</evidence>
<dbReference type="InterPro" id="IPR036390">
    <property type="entry name" value="WH_DNA-bd_sf"/>
</dbReference>
<dbReference type="Gene3D" id="3.40.190.10">
    <property type="entry name" value="Periplasmic binding protein-like II"/>
    <property type="match status" value="2"/>
</dbReference>
<dbReference type="EMBL" id="QWEY01000008">
    <property type="protein sequence ID" value="RGP36394.1"/>
    <property type="molecule type" value="Genomic_DNA"/>
</dbReference>
<dbReference type="AlphaFoldDB" id="A0A411Z011"/>
<evidence type="ECO:0000256" key="1">
    <source>
        <dbReference type="ARBA" id="ARBA00009437"/>
    </source>
</evidence>
<keyword evidence="2" id="KW-0805">Transcription regulation</keyword>
<comment type="similarity">
    <text evidence="1">Belongs to the LysR transcriptional regulatory family.</text>
</comment>